<keyword evidence="11" id="KW-1185">Reference proteome</keyword>
<dbReference type="InterPro" id="IPR052395">
    <property type="entry name" value="ET_Ferredoxin"/>
</dbReference>
<comment type="caution">
    <text evidence="10">The sequence shown here is derived from an EMBL/GenBank/DDBJ whole genome shotgun (WGS) entry which is preliminary data.</text>
</comment>
<evidence type="ECO:0000313" key="10">
    <source>
        <dbReference type="EMBL" id="MFC5589670.1"/>
    </source>
</evidence>
<evidence type="ECO:0000256" key="7">
    <source>
        <dbReference type="ARBA" id="ARBA00023014"/>
    </source>
</evidence>
<evidence type="ECO:0000256" key="5">
    <source>
        <dbReference type="ARBA" id="ARBA00022982"/>
    </source>
</evidence>
<evidence type="ECO:0000259" key="9">
    <source>
        <dbReference type="PROSITE" id="PS51379"/>
    </source>
</evidence>
<comment type="function">
    <text evidence="8">Ferredoxins are iron-sulfur proteins that transfer electrons in a wide variety of metabolic reactions.</text>
</comment>
<feature type="domain" description="4Fe-4S ferredoxin-type" evidence="9">
    <location>
        <begin position="3"/>
        <end position="31"/>
    </location>
</feature>
<keyword evidence="6 8" id="KW-0408">Iron</keyword>
<evidence type="ECO:0000256" key="4">
    <source>
        <dbReference type="ARBA" id="ARBA00022723"/>
    </source>
</evidence>
<protein>
    <recommendedName>
        <fullName evidence="8">Ferredoxin</fullName>
    </recommendedName>
</protein>
<evidence type="ECO:0000256" key="1">
    <source>
        <dbReference type="ARBA" id="ARBA00001966"/>
    </source>
</evidence>
<dbReference type="InterPro" id="IPR001080">
    <property type="entry name" value="3Fe4S_ferredoxin"/>
</dbReference>
<dbReference type="PANTHER" id="PTHR39163:SF1">
    <property type="entry name" value="FERREDOXIN"/>
    <property type="match status" value="1"/>
</dbReference>
<keyword evidence="7 8" id="KW-0411">Iron-sulfur</keyword>
<keyword evidence="4 8" id="KW-0479">Metal-binding</keyword>
<keyword evidence="3" id="KW-0004">4Fe-4S</keyword>
<evidence type="ECO:0000256" key="6">
    <source>
        <dbReference type="ARBA" id="ARBA00023004"/>
    </source>
</evidence>
<comment type="cofactor">
    <cofactor evidence="1">
        <name>[4Fe-4S] cluster</name>
        <dbReference type="ChEBI" id="CHEBI:49883"/>
    </cofactor>
</comment>
<dbReference type="Proteomes" id="UP001596109">
    <property type="component" value="Unassembled WGS sequence"/>
</dbReference>
<keyword evidence="5 8" id="KW-0249">Electron transport</keyword>
<dbReference type="Pfam" id="PF13370">
    <property type="entry name" value="Fer4_13"/>
    <property type="match status" value="1"/>
</dbReference>
<dbReference type="PANTHER" id="PTHR39163">
    <property type="entry name" value="FERREDOXIN"/>
    <property type="match status" value="1"/>
</dbReference>
<gene>
    <name evidence="10" type="ORF">ACFPRA_12260</name>
</gene>
<dbReference type="PRINTS" id="PR00352">
    <property type="entry name" value="3FE4SFRDOXIN"/>
</dbReference>
<dbReference type="EMBL" id="JBHSNO010000005">
    <property type="protein sequence ID" value="MFC5589670.1"/>
    <property type="molecule type" value="Genomic_DNA"/>
</dbReference>
<name>A0ABW0TMJ0_9BACL</name>
<proteinExistence type="predicted"/>
<dbReference type="Gene3D" id="3.30.70.20">
    <property type="match status" value="1"/>
</dbReference>
<dbReference type="RefSeq" id="WP_381434698.1">
    <property type="nucleotide sequence ID" value="NZ_JBHSNO010000005.1"/>
</dbReference>
<reference evidence="11" key="1">
    <citation type="journal article" date="2019" name="Int. J. Syst. Evol. Microbiol.">
        <title>The Global Catalogue of Microorganisms (GCM) 10K type strain sequencing project: providing services to taxonomists for standard genome sequencing and annotation.</title>
        <authorList>
            <consortium name="The Broad Institute Genomics Platform"/>
            <consortium name="The Broad Institute Genome Sequencing Center for Infectious Disease"/>
            <person name="Wu L."/>
            <person name="Ma J."/>
        </authorList>
    </citation>
    <scope>NUCLEOTIDE SEQUENCE [LARGE SCALE GENOMIC DNA]</scope>
    <source>
        <strain evidence="11">CGMCC 4.1434</strain>
    </source>
</reference>
<evidence type="ECO:0000256" key="3">
    <source>
        <dbReference type="ARBA" id="ARBA00022485"/>
    </source>
</evidence>
<evidence type="ECO:0000256" key="2">
    <source>
        <dbReference type="ARBA" id="ARBA00022448"/>
    </source>
</evidence>
<sequence length="79" mass="8731">MTVYTMVDRETCIACGACSENAPNLFDHDEEGLSFSLLDQNAGNTEIHEDFIEELEIAEEECPTNSIKTATEPFTISVV</sequence>
<keyword evidence="2 8" id="KW-0813">Transport</keyword>
<accession>A0ABW0TMJ0</accession>
<dbReference type="SUPFAM" id="SSF54862">
    <property type="entry name" value="4Fe-4S ferredoxins"/>
    <property type="match status" value="1"/>
</dbReference>
<organism evidence="10 11">
    <name type="scientific">Sporosarcina soli</name>
    <dbReference type="NCBI Taxonomy" id="334736"/>
    <lineage>
        <taxon>Bacteria</taxon>
        <taxon>Bacillati</taxon>
        <taxon>Bacillota</taxon>
        <taxon>Bacilli</taxon>
        <taxon>Bacillales</taxon>
        <taxon>Caryophanaceae</taxon>
        <taxon>Sporosarcina</taxon>
    </lineage>
</organism>
<dbReference type="InterPro" id="IPR017896">
    <property type="entry name" value="4Fe4S_Fe-S-bd"/>
</dbReference>
<evidence type="ECO:0000256" key="8">
    <source>
        <dbReference type="RuleBase" id="RU368020"/>
    </source>
</evidence>
<evidence type="ECO:0000313" key="11">
    <source>
        <dbReference type="Proteomes" id="UP001596109"/>
    </source>
</evidence>
<dbReference type="PROSITE" id="PS51379">
    <property type="entry name" value="4FE4S_FER_2"/>
    <property type="match status" value="1"/>
</dbReference>